<dbReference type="EC" id="3.4.19.12" evidence="4"/>
<feature type="compositionally biased region" description="Basic and acidic residues" evidence="23">
    <location>
        <begin position="14"/>
        <end position="34"/>
    </location>
</feature>
<feature type="compositionally biased region" description="Acidic residues" evidence="23">
    <location>
        <begin position="1"/>
        <end position="10"/>
    </location>
</feature>
<evidence type="ECO:0000256" key="13">
    <source>
        <dbReference type="ARBA" id="ARBA00022801"/>
    </source>
</evidence>
<keyword evidence="8" id="KW-0507">mRNA processing</keyword>
<evidence type="ECO:0000256" key="7">
    <source>
        <dbReference type="ARBA" id="ARBA00022618"/>
    </source>
</evidence>
<organism evidence="26 27">
    <name type="scientific">Mesorhabditis spiculigera</name>
    <dbReference type="NCBI Taxonomy" id="96644"/>
    <lineage>
        <taxon>Eukaryota</taxon>
        <taxon>Metazoa</taxon>
        <taxon>Ecdysozoa</taxon>
        <taxon>Nematoda</taxon>
        <taxon>Chromadorea</taxon>
        <taxon>Rhabditida</taxon>
        <taxon>Rhabditina</taxon>
        <taxon>Rhabditomorpha</taxon>
        <taxon>Rhabditoidea</taxon>
        <taxon>Rhabditidae</taxon>
        <taxon>Mesorhabditinae</taxon>
        <taxon>Mesorhabditis</taxon>
    </lineage>
</organism>
<sequence length="707" mass="82808">MAAEKDEAEVLAEQPKEEPEKHEAKKRDHREIEKSPSPAAKRAKKEDKENGKGDESVKKEEATRKKEKTDEKSKDVRKDKEKEREKEKDRHHREKDTRDERKDRDRDRERDRRRSDDKDKDRRRDSRKEDDRKRRDKDRKDDKGRRKSTKKEEEPAAPVKKAPTARDLERLRQYEEEMAKEEDNKDEEGRPVWSLTRAQAETSSRQCPYLDTIDRNMLDFDFEKLCSVSLSHLNVYACMVCGKYFQGRGTSTYAYTHSLDTDHRIFLNLQTLKFYCLPDMYEVIDPSLEDIKYVLKPTFTDKLINALDGWQRPARAYDNTTYFPGVVGLNNIKANDYENVILHALSHVTPLRNYFLKEENYSQIKRPPGDKLALLSQRFGELVRKLWNTKAFKAHVSPHEMLQAIVVTSQKRFQFTKQGDAADFMSFFLNTLHLSLNGTQKNSSSIIYKTFRGKMRQYTRKVLPVDASSEMIANVTNSDEYNETAKETPFLFLSLDLPPPPLYVDAVLQNIIPQVPLQQLLAKFNGATEKEYKTYKDNFIKRFEILELPNYLIIVYQRFKKNQFFVEKNPTIVNFPISNIDLYDALADEAKPKHKYTTYDLVANIVHDGKPSEGRNRVQIHHKGTGKWFEMEDLHVKDILPQMITLAESYIQIWKLNRTKTREERMGEDENSDEDDIKADLIAALRQQQQVSGPQLPEVKTESMDTS</sequence>
<keyword evidence="17" id="KW-0539">Nucleus</keyword>
<keyword evidence="15" id="KW-0832">Ubl conjugation</keyword>
<keyword evidence="10" id="KW-0747">Spliceosome</keyword>
<dbReference type="Gene3D" id="3.90.70.10">
    <property type="entry name" value="Cysteine proteinases"/>
    <property type="match status" value="1"/>
</dbReference>
<keyword evidence="5" id="KW-1017">Isopeptide bond</keyword>
<evidence type="ECO:0000256" key="20">
    <source>
        <dbReference type="ARBA" id="ARBA00071645"/>
    </source>
</evidence>
<gene>
    <name evidence="26" type="ORF">MSPICULIGERA_LOCUS2574</name>
</gene>
<dbReference type="InterPro" id="IPR033809">
    <property type="entry name" value="USP39"/>
</dbReference>
<dbReference type="PANTHER" id="PTHR21646">
    <property type="entry name" value="UBIQUITIN CARBOXYL-TERMINAL HYDROLASE"/>
    <property type="match status" value="1"/>
</dbReference>
<evidence type="ECO:0000313" key="27">
    <source>
        <dbReference type="Proteomes" id="UP001177023"/>
    </source>
</evidence>
<feature type="non-terminal residue" evidence="26">
    <location>
        <position position="707"/>
    </location>
</feature>
<evidence type="ECO:0000256" key="17">
    <source>
        <dbReference type="ARBA" id="ARBA00023242"/>
    </source>
</evidence>
<feature type="domain" description="USP" evidence="24">
    <location>
        <begin position="327"/>
        <end position="657"/>
    </location>
</feature>
<evidence type="ECO:0000256" key="5">
    <source>
        <dbReference type="ARBA" id="ARBA00022499"/>
    </source>
</evidence>
<reference evidence="26" key="1">
    <citation type="submission" date="2023-06" db="EMBL/GenBank/DDBJ databases">
        <authorList>
            <person name="Delattre M."/>
        </authorList>
    </citation>
    <scope>NUCLEOTIDE SEQUENCE</scope>
    <source>
        <strain evidence="26">AF72</strain>
    </source>
</reference>
<dbReference type="PROSITE" id="PS50271">
    <property type="entry name" value="ZF_UBP"/>
    <property type="match status" value="1"/>
</dbReference>
<evidence type="ECO:0000259" key="25">
    <source>
        <dbReference type="PROSITE" id="PS50271"/>
    </source>
</evidence>
<keyword evidence="7" id="KW-0132">Cell division</keyword>
<protein>
    <recommendedName>
        <fullName evidence="20">Ubiquitin carboxyl-terminal hydrolase 39</fullName>
        <ecNumber evidence="4">3.4.19.12</ecNumber>
    </recommendedName>
    <alternativeName>
        <fullName evidence="21">U4/U6.U5 tri-snRNP-associated 65 kDa protein</fullName>
    </alternativeName>
</protein>
<dbReference type="InterPro" id="IPR001607">
    <property type="entry name" value="Znf_UBP"/>
</dbReference>
<dbReference type="GO" id="GO:0008270">
    <property type="term" value="F:zinc ion binding"/>
    <property type="evidence" value="ECO:0007669"/>
    <property type="project" value="UniProtKB-KW"/>
</dbReference>
<dbReference type="InterPro" id="IPR001394">
    <property type="entry name" value="Peptidase_C19_UCH"/>
</dbReference>
<dbReference type="GO" id="GO:0051301">
    <property type="term" value="P:cell division"/>
    <property type="evidence" value="ECO:0007669"/>
    <property type="project" value="UniProtKB-KW"/>
</dbReference>
<dbReference type="GO" id="GO:0004843">
    <property type="term" value="F:cysteine-type deubiquitinase activity"/>
    <property type="evidence" value="ECO:0007669"/>
    <property type="project" value="UniProtKB-EC"/>
</dbReference>
<keyword evidence="13" id="KW-0378">Hydrolase</keyword>
<dbReference type="InterPro" id="IPR013083">
    <property type="entry name" value="Znf_RING/FYVE/PHD"/>
</dbReference>
<dbReference type="InterPro" id="IPR050185">
    <property type="entry name" value="Ub_carboxyl-term_hydrolase"/>
</dbReference>
<evidence type="ECO:0000256" key="18">
    <source>
        <dbReference type="ARBA" id="ARBA00023306"/>
    </source>
</evidence>
<dbReference type="FunFam" id="3.90.70.10:FF:000030">
    <property type="entry name" value="U4/U6.U5 tri-snRNP-associated protein 2"/>
    <property type="match status" value="1"/>
</dbReference>
<keyword evidence="11 22" id="KW-0863">Zinc-finger</keyword>
<dbReference type="PANTHER" id="PTHR21646:SF16">
    <property type="entry name" value="U4_U6.U5 TRI-SNRNP-ASSOCIATED PROTEIN 2"/>
    <property type="match status" value="1"/>
</dbReference>
<dbReference type="InterPro" id="IPR038765">
    <property type="entry name" value="Papain-like_cys_pep_sf"/>
</dbReference>
<feature type="region of interest" description="Disordered" evidence="23">
    <location>
        <begin position="661"/>
        <end position="707"/>
    </location>
</feature>
<evidence type="ECO:0000256" key="15">
    <source>
        <dbReference type="ARBA" id="ARBA00022843"/>
    </source>
</evidence>
<evidence type="ECO:0000256" key="2">
    <source>
        <dbReference type="ARBA" id="ARBA00004123"/>
    </source>
</evidence>
<comment type="caution">
    <text evidence="26">The sequence shown here is derived from an EMBL/GenBank/DDBJ whole genome shotgun (WGS) entry which is preliminary data.</text>
</comment>
<dbReference type="InterPro" id="IPR028889">
    <property type="entry name" value="USP"/>
</dbReference>
<dbReference type="SUPFAM" id="SSF54001">
    <property type="entry name" value="Cysteine proteinases"/>
    <property type="match status" value="1"/>
</dbReference>
<comment type="catalytic activity">
    <reaction evidence="1">
        <text>Thiol-dependent hydrolysis of ester, thioester, amide, peptide and isopeptide bonds formed by the C-terminal Gly of ubiquitin (a 76-residue protein attached to proteins as an intracellular targeting signal).</text>
        <dbReference type="EC" id="3.4.19.12"/>
    </reaction>
</comment>
<feature type="compositionally biased region" description="Acidic residues" evidence="23">
    <location>
        <begin position="666"/>
        <end position="677"/>
    </location>
</feature>
<dbReference type="FunFam" id="3.30.40.10:FF:000068">
    <property type="entry name" value="U4/U6.U5 tri-snRNP-associated protein 2"/>
    <property type="match status" value="1"/>
</dbReference>
<dbReference type="CDD" id="cd02669">
    <property type="entry name" value="Peptidase_C19M"/>
    <property type="match status" value="1"/>
</dbReference>
<dbReference type="PROSITE" id="PS50235">
    <property type="entry name" value="USP_3"/>
    <property type="match status" value="1"/>
</dbReference>
<proteinExistence type="inferred from homology"/>
<dbReference type="Proteomes" id="UP001177023">
    <property type="component" value="Unassembled WGS sequence"/>
</dbReference>
<evidence type="ECO:0000256" key="16">
    <source>
        <dbReference type="ARBA" id="ARBA00023187"/>
    </source>
</evidence>
<dbReference type="GO" id="GO:0005681">
    <property type="term" value="C:spliceosomal complex"/>
    <property type="evidence" value="ECO:0007669"/>
    <property type="project" value="UniProtKB-KW"/>
</dbReference>
<evidence type="ECO:0000256" key="22">
    <source>
        <dbReference type="PROSITE-ProRule" id="PRU00502"/>
    </source>
</evidence>
<evidence type="ECO:0000256" key="9">
    <source>
        <dbReference type="ARBA" id="ARBA00022723"/>
    </source>
</evidence>
<dbReference type="Pfam" id="PF00443">
    <property type="entry name" value="UCH"/>
    <property type="match status" value="1"/>
</dbReference>
<evidence type="ECO:0000256" key="1">
    <source>
        <dbReference type="ARBA" id="ARBA00000707"/>
    </source>
</evidence>
<evidence type="ECO:0000256" key="11">
    <source>
        <dbReference type="ARBA" id="ARBA00022771"/>
    </source>
</evidence>
<feature type="region of interest" description="Disordered" evidence="23">
    <location>
        <begin position="1"/>
        <end position="169"/>
    </location>
</feature>
<evidence type="ECO:0000256" key="8">
    <source>
        <dbReference type="ARBA" id="ARBA00022664"/>
    </source>
</evidence>
<feature type="compositionally biased region" description="Basic and acidic residues" evidence="23">
    <location>
        <begin position="44"/>
        <end position="154"/>
    </location>
</feature>
<evidence type="ECO:0000256" key="23">
    <source>
        <dbReference type="SAM" id="MobiDB-lite"/>
    </source>
</evidence>
<name>A0AA36FQY2_9BILA</name>
<dbReference type="AlphaFoldDB" id="A0AA36FQY2"/>
<evidence type="ECO:0000256" key="10">
    <source>
        <dbReference type="ARBA" id="ARBA00022728"/>
    </source>
</evidence>
<evidence type="ECO:0000256" key="19">
    <source>
        <dbReference type="ARBA" id="ARBA00064202"/>
    </source>
</evidence>
<dbReference type="SMART" id="SM00290">
    <property type="entry name" value="ZnF_UBP"/>
    <property type="match status" value="1"/>
</dbReference>
<keyword evidence="6" id="KW-0597">Phosphoprotein</keyword>
<evidence type="ECO:0000256" key="3">
    <source>
        <dbReference type="ARBA" id="ARBA00009085"/>
    </source>
</evidence>
<dbReference type="GO" id="GO:0016579">
    <property type="term" value="P:protein deubiquitination"/>
    <property type="evidence" value="ECO:0007669"/>
    <property type="project" value="InterPro"/>
</dbReference>
<keyword evidence="9" id="KW-0479">Metal-binding</keyword>
<evidence type="ECO:0000256" key="6">
    <source>
        <dbReference type="ARBA" id="ARBA00022553"/>
    </source>
</evidence>
<keyword evidence="12" id="KW-0833">Ubl conjugation pathway</keyword>
<accession>A0AA36FQY2</accession>
<keyword evidence="27" id="KW-1185">Reference proteome</keyword>
<comment type="subcellular location">
    <subcellularLocation>
        <location evidence="2">Nucleus</location>
    </subcellularLocation>
</comment>
<feature type="domain" description="UBP-type" evidence="25">
    <location>
        <begin position="205"/>
        <end position="302"/>
    </location>
</feature>
<evidence type="ECO:0000256" key="14">
    <source>
        <dbReference type="ARBA" id="ARBA00022833"/>
    </source>
</evidence>
<keyword evidence="16" id="KW-0508">mRNA splicing</keyword>
<evidence type="ECO:0000256" key="4">
    <source>
        <dbReference type="ARBA" id="ARBA00012759"/>
    </source>
</evidence>
<evidence type="ECO:0000259" key="24">
    <source>
        <dbReference type="PROSITE" id="PS50235"/>
    </source>
</evidence>
<evidence type="ECO:0000256" key="21">
    <source>
        <dbReference type="ARBA" id="ARBA00079185"/>
    </source>
</evidence>
<dbReference type="Pfam" id="PF02148">
    <property type="entry name" value="zf-UBP"/>
    <property type="match status" value="1"/>
</dbReference>
<comment type="similarity">
    <text evidence="3">Belongs to the peptidase C19 family.</text>
</comment>
<comment type="subunit">
    <text evidence="19">The U4/U6-U5 tri-snRNP complex is a building block of the precatalytic spliceosome (spliceosome B complex). Component of the U4/U6-U5 tri-snRNP complex composed of the U4, U6 and U5 snRNAs and at least PRPF3, PRPF4, PRPF6, PRPF8, PRPF31, SNRNP200, TXNL4A, SNRNP40, SNRPB, SNRPD1, SNRPD2, SNRPD3, SNRPE, SNRPF, SNRPG, DDX23, CD2BP2, PPIH, SNU13, EFTUD2, SART1 and USP39, plus LSM2, LSM3, LSM4, LSM5, LSM6, LSM7 and LSM8.</text>
</comment>
<dbReference type="SUPFAM" id="SSF57850">
    <property type="entry name" value="RING/U-box"/>
    <property type="match status" value="1"/>
</dbReference>
<dbReference type="EMBL" id="CATQJA010000751">
    <property type="protein sequence ID" value="CAJ0563848.1"/>
    <property type="molecule type" value="Genomic_DNA"/>
</dbReference>
<keyword evidence="14" id="KW-0862">Zinc</keyword>
<dbReference type="Gene3D" id="3.30.40.10">
    <property type="entry name" value="Zinc/RING finger domain, C3HC4 (zinc finger)"/>
    <property type="match status" value="1"/>
</dbReference>
<dbReference type="GO" id="GO:0000245">
    <property type="term" value="P:spliceosomal complex assembly"/>
    <property type="evidence" value="ECO:0007669"/>
    <property type="project" value="InterPro"/>
</dbReference>
<evidence type="ECO:0000256" key="12">
    <source>
        <dbReference type="ARBA" id="ARBA00022786"/>
    </source>
</evidence>
<evidence type="ECO:0000313" key="26">
    <source>
        <dbReference type="EMBL" id="CAJ0563848.1"/>
    </source>
</evidence>
<keyword evidence="18" id="KW-0131">Cell cycle</keyword>